<dbReference type="InterPro" id="IPR056924">
    <property type="entry name" value="SH3_Tf2-1"/>
</dbReference>
<dbReference type="SUPFAM" id="SSF56672">
    <property type="entry name" value="DNA/RNA polymerases"/>
    <property type="match status" value="1"/>
</dbReference>
<dbReference type="AlphaFoldDB" id="A0AAF0UIH0"/>
<dbReference type="PANTHER" id="PTHR46148:SF56">
    <property type="entry name" value="RETROTRANSPOSON PROTEIN"/>
    <property type="match status" value="1"/>
</dbReference>
<dbReference type="Gene3D" id="3.30.70.270">
    <property type="match status" value="2"/>
</dbReference>
<dbReference type="Pfam" id="PF24626">
    <property type="entry name" value="SH3_Tf2-1"/>
    <property type="match status" value="1"/>
</dbReference>
<dbReference type="Proteomes" id="UP001234989">
    <property type="component" value="Chromosome 9"/>
</dbReference>
<reference evidence="3" key="1">
    <citation type="submission" date="2023-08" db="EMBL/GenBank/DDBJ databases">
        <title>A de novo genome assembly of Solanum verrucosum Schlechtendal, a Mexican diploid species geographically isolated from the other diploid A-genome species in potato relatives.</title>
        <authorList>
            <person name="Hosaka K."/>
        </authorList>
    </citation>
    <scope>NUCLEOTIDE SEQUENCE</scope>
    <source>
        <tissue evidence="3">Young leaves</tissue>
    </source>
</reference>
<protein>
    <recommendedName>
        <fullName evidence="5">Reverse transcriptase domain-containing protein</fullName>
    </recommendedName>
</protein>
<evidence type="ECO:0008006" key="5">
    <source>
        <dbReference type="Google" id="ProtNLM"/>
    </source>
</evidence>
<accession>A0AAF0UIH0</accession>
<dbReference type="Pfam" id="PF00078">
    <property type="entry name" value="RVT_1"/>
    <property type="match status" value="1"/>
</dbReference>
<evidence type="ECO:0000259" key="1">
    <source>
        <dbReference type="Pfam" id="PF00078"/>
    </source>
</evidence>
<keyword evidence="4" id="KW-1185">Reference proteome</keyword>
<dbReference type="InterPro" id="IPR043128">
    <property type="entry name" value="Rev_trsase/Diguanyl_cyclase"/>
</dbReference>
<name>A0AAF0UIH0_SOLVR</name>
<gene>
    <name evidence="3" type="ORF">MTR67_040162</name>
</gene>
<dbReference type="InterPro" id="IPR000477">
    <property type="entry name" value="RT_dom"/>
</dbReference>
<evidence type="ECO:0000313" key="4">
    <source>
        <dbReference type="Proteomes" id="UP001234989"/>
    </source>
</evidence>
<evidence type="ECO:0000259" key="2">
    <source>
        <dbReference type="Pfam" id="PF24626"/>
    </source>
</evidence>
<organism evidence="3 4">
    <name type="scientific">Solanum verrucosum</name>
    <dbReference type="NCBI Taxonomy" id="315347"/>
    <lineage>
        <taxon>Eukaryota</taxon>
        <taxon>Viridiplantae</taxon>
        <taxon>Streptophyta</taxon>
        <taxon>Embryophyta</taxon>
        <taxon>Tracheophyta</taxon>
        <taxon>Spermatophyta</taxon>
        <taxon>Magnoliopsida</taxon>
        <taxon>eudicotyledons</taxon>
        <taxon>Gunneridae</taxon>
        <taxon>Pentapetalae</taxon>
        <taxon>asterids</taxon>
        <taxon>lamiids</taxon>
        <taxon>Solanales</taxon>
        <taxon>Solanaceae</taxon>
        <taxon>Solanoideae</taxon>
        <taxon>Solaneae</taxon>
        <taxon>Solanum</taxon>
    </lineage>
</organism>
<feature type="domain" description="Tf2-1-like SH3-like" evidence="2">
    <location>
        <begin position="146"/>
        <end position="179"/>
    </location>
</feature>
<sequence length="351" mass="40128">MGEELGALFFGEEEEAWAADGEDILSGKKNVISVKNSIGGGGRVYLGEEDMFVIVFIDDILIYSRNKEDHASHLRIVLQNLKDRELYAKFSKSEFWLESVAFLGQIVFGDGIRVNTQKIEAVQNWPRPTSPTDIRSFLGSARYYRRISKRINNVAYGLELPQELSSVHPIFHNSVLKKCIGDPSLIIPTEDIGIKDSLSYEEIPVHILDRQVHKLRTKEVASVNVLCRNQFVEEATWEAEEDMKKRYPHVFESGEKFQTKVFLRNFAKGLIPKSLPLVAIQDEGSFEGQQWFTSVGHVQGVISGRDNPRRFVSPTLQWFYVLKALDEIHEESKRHDRLKLTLHDLKGKLGR</sequence>
<dbReference type="InterPro" id="IPR043502">
    <property type="entry name" value="DNA/RNA_pol_sf"/>
</dbReference>
<evidence type="ECO:0000313" key="3">
    <source>
        <dbReference type="EMBL" id="WMV46777.1"/>
    </source>
</evidence>
<proteinExistence type="predicted"/>
<dbReference type="PANTHER" id="PTHR46148">
    <property type="entry name" value="CHROMO DOMAIN-CONTAINING PROTEIN"/>
    <property type="match status" value="1"/>
</dbReference>
<feature type="domain" description="Reverse transcriptase" evidence="1">
    <location>
        <begin position="50"/>
        <end position="106"/>
    </location>
</feature>
<dbReference type="EMBL" id="CP133620">
    <property type="protein sequence ID" value="WMV46777.1"/>
    <property type="molecule type" value="Genomic_DNA"/>
</dbReference>